<dbReference type="EMBL" id="UOFB01000353">
    <property type="protein sequence ID" value="VAW49474.1"/>
    <property type="molecule type" value="Genomic_DNA"/>
</dbReference>
<accession>A0A3B0X0W1</accession>
<evidence type="ECO:0000256" key="6">
    <source>
        <dbReference type="SAM" id="Phobius"/>
    </source>
</evidence>
<feature type="transmembrane region" description="Helical" evidence="6">
    <location>
        <begin position="32"/>
        <end position="53"/>
    </location>
</feature>
<keyword evidence="4 6" id="KW-1133">Transmembrane helix</keyword>
<feature type="transmembrane region" description="Helical" evidence="6">
    <location>
        <begin position="65"/>
        <end position="91"/>
    </location>
</feature>
<keyword evidence="2" id="KW-1003">Cell membrane</keyword>
<dbReference type="GO" id="GO:0005886">
    <property type="term" value="C:plasma membrane"/>
    <property type="evidence" value="ECO:0007669"/>
    <property type="project" value="UniProtKB-SubCell"/>
</dbReference>
<protein>
    <submittedName>
        <fullName evidence="7">ATP synthase protein I</fullName>
    </submittedName>
</protein>
<evidence type="ECO:0000256" key="4">
    <source>
        <dbReference type="ARBA" id="ARBA00022989"/>
    </source>
</evidence>
<comment type="subcellular location">
    <subcellularLocation>
        <location evidence="1">Cell membrane</location>
        <topology evidence="1">Multi-pass membrane protein</topology>
    </subcellularLocation>
</comment>
<feature type="transmembrane region" description="Helical" evidence="6">
    <location>
        <begin position="7"/>
        <end position="26"/>
    </location>
</feature>
<evidence type="ECO:0000313" key="7">
    <source>
        <dbReference type="EMBL" id="VAW49474.1"/>
    </source>
</evidence>
<evidence type="ECO:0000256" key="2">
    <source>
        <dbReference type="ARBA" id="ARBA00022475"/>
    </source>
</evidence>
<feature type="transmembrane region" description="Helical" evidence="6">
    <location>
        <begin position="97"/>
        <end position="117"/>
    </location>
</feature>
<name>A0A3B0X0W1_9ZZZZ</name>
<sequence length="123" mass="13451">MSKVLSKVFKIQAVIGLVVVGVYALIGLDLAIGAAYGFFVGMMNVLMLSFTFGKANQRAEEDPKSGILILYMSAVIRFVLLAVLFIIGLSFLEESQAFPVVLTFVLMQLGQLFNLIGKQRLTD</sequence>
<organism evidence="7">
    <name type="scientific">hydrothermal vent metagenome</name>
    <dbReference type="NCBI Taxonomy" id="652676"/>
    <lineage>
        <taxon>unclassified sequences</taxon>
        <taxon>metagenomes</taxon>
        <taxon>ecological metagenomes</taxon>
    </lineage>
</organism>
<dbReference type="InterPro" id="IPR005598">
    <property type="entry name" value="ATP_synth_I"/>
</dbReference>
<reference evidence="7" key="1">
    <citation type="submission" date="2018-06" db="EMBL/GenBank/DDBJ databases">
        <authorList>
            <person name="Zhirakovskaya E."/>
        </authorList>
    </citation>
    <scope>NUCLEOTIDE SEQUENCE</scope>
</reference>
<evidence type="ECO:0000256" key="5">
    <source>
        <dbReference type="ARBA" id="ARBA00023136"/>
    </source>
</evidence>
<keyword evidence="3 6" id="KW-0812">Transmembrane</keyword>
<evidence type="ECO:0000256" key="3">
    <source>
        <dbReference type="ARBA" id="ARBA00022692"/>
    </source>
</evidence>
<gene>
    <name evidence="7" type="ORF">MNBD_GAMMA04-866</name>
</gene>
<keyword evidence="5 6" id="KW-0472">Membrane</keyword>
<evidence type="ECO:0000256" key="1">
    <source>
        <dbReference type="ARBA" id="ARBA00004651"/>
    </source>
</evidence>
<dbReference type="Pfam" id="PF03899">
    <property type="entry name" value="ATP-synt_I"/>
    <property type="match status" value="1"/>
</dbReference>
<proteinExistence type="predicted"/>
<dbReference type="AlphaFoldDB" id="A0A3B0X0W1"/>